<gene>
    <name evidence="2" type="ORF">THITH_10610</name>
</gene>
<dbReference type="SUPFAM" id="SSF64307">
    <property type="entry name" value="SirA-like"/>
    <property type="match status" value="1"/>
</dbReference>
<evidence type="ECO:0000313" key="2">
    <source>
        <dbReference type="EMBL" id="AHE98620.1"/>
    </source>
</evidence>
<sequence>MEIRIDVRDLPPPGPMQQVLDRLPELAPGDVLRMLHRRDPYPLYPILKDMGFAHTVRHTLEVPFEILIWRADGPVPDAVRGETPNTAP</sequence>
<dbReference type="Proteomes" id="UP000005289">
    <property type="component" value="Chromosome"/>
</dbReference>
<evidence type="ECO:0000313" key="3">
    <source>
        <dbReference type="Proteomes" id="UP000005289"/>
    </source>
</evidence>
<dbReference type="HOGENOM" id="CLU_157868_2_1_6"/>
<dbReference type="AlphaFoldDB" id="W0DP12"/>
<dbReference type="InterPro" id="IPR018720">
    <property type="entry name" value="DUF2249"/>
</dbReference>
<proteinExistence type="predicted"/>
<dbReference type="KEGG" id="tti:THITH_10610"/>
<dbReference type="OrthoDB" id="5958858at2"/>
<feature type="domain" description="DUF2249" evidence="1">
    <location>
        <begin position="5"/>
        <end position="70"/>
    </location>
</feature>
<evidence type="ECO:0000259" key="1">
    <source>
        <dbReference type="Pfam" id="PF10006"/>
    </source>
</evidence>
<protein>
    <recommendedName>
        <fullName evidence="1">DUF2249 domain-containing protein</fullName>
    </recommendedName>
</protein>
<reference evidence="2 3" key="1">
    <citation type="submission" date="2013-12" db="EMBL/GenBank/DDBJ databases">
        <authorList>
            <consortium name="DOE Joint Genome Institute"/>
            <person name="Muyzer G."/>
            <person name="Huntemann M."/>
            <person name="Han J."/>
            <person name="Chen A."/>
            <person name="Kyrpides N."/>
            <person name="Mavromatis K."/>
            <person name="Markowitz V."/>
            <person name="Palaniappan K."/>
            <person name="Ivanova N."/>
            <person name="Schaumberg A."/>
            <person name="Pati A."/>
            <person name="Liolios K."/>
            <person name="Nordberg H.P."/>
            <person name="Cantor M.N."/>
            <person name="Hua S.X."/>
            <person name="Woyke T."/>
        </authorList>
    </citation>
    <scope>NUCLEOTIDE SEQUENCE [LARGE SCALE GENOMIC DNA]</scope>
    <source>
        <strain evidence="2 3">ARh 1</strain>
    </source>
</reference>
<name>W0DP12_9GAMM</name>
<dbReference type="STRING" id="713585.THITH_10610"/>
<dbReference type="Pfam" id="PF10006">
    <property type="entry name" value="DUF2249"/>
    <property type="match status" value="1"/>
</dbReference>
<dbReference type="RefSeq" id="WP_006748190.1">
    <property type="nucleotide sequence ID" value="NZ_CP007029.1"/>
</dbReference>
<accession>W0DP12</accession>
<keyword evidence="3" id="KW-1185">Reference proteome</keyword>
<dbReference type="InterPro" id="IPR036868">
    <property type="entry name" value="TusA-like_sf"/>
</dbReference>
<organism evidence="2 3">
    <name type="scientific">Thioalkalivibrio paradoxus ARh 1</name>
    <dbReference type="NCBI Taxonomy" id="713585"/>
    <lineage>
        <taxon>Bacteria</taxon>
        <taxon>Pseudomonadati</taxon>
        <taxon>Pseudomonadota</taxon>
        <taxon>Gammaproteobacteria</taxon>
        <taxon>Chromatiales</taxon>
        <taxon>Ectothiorhodospiraceae</taxon>
        <taxon>Thioalkalivibrio</taxon>
    </lineage>
</organism>
<dbReference type="EMBL" id="CP007029">
    <property type="protein sequence ID" value="AHE98620.1"/>
    <property type="molecule type" value="Genomic_DNA"/>
</dbReference>